<protein>
    <submittedName>
        <fullName evidence="2">Uncharacterized protein</fullName>
    </submittedName>
</protein>
<keyword evidence="1" id="KW-0472">Membrane</keyword>
<feature type="transmembrane region" description="Helical" evidence="1">
    <location>
        <begin position="12"/>
        <end position="35"/>
    </location>
</feature>
<proteinExistence type="predicted"/>
<reference evidence="2" key="2">
    <citation type="journal article" date="2015" name="Fish Shellfish Immunol.">
        <title>Early steps in the European eel (Anguilla anguilla)-Vibrio vulnificus interaction in the gills: Role of the RtxA13 toxin.</title>
        <authorList>
            <person name="Callol A."/>
            <person name="Pajuelo D."/>
            <person name="Ebbesson L."/>
            <person name="Teles M."/>
            <person name="MacKenzie S."/>
            <person name="Amaro C."/>
        </authorList>
    </citation>
    <scope>NUCLEOTIDE SEQUENCE</scope>
</reference>
<sequence length="45" mass="5449">MYIIYTHTYICIIYIRIIFNVGIFIHLFNIIIQIAHINIQQGLRQ</sequence>
<dbReference type="EMBL" id="GBXM01107534">
    <property type="protein sequence ID" value="JAH01043.1"/>
    <property type="molecule type" value="Transcribed_RNA"/>
</dbReference>
<name>A0A0E9PB15_ANGAN</name>
<dbReference type="AlphaFoldDB" id="A0A0E9PB15"/>
<accession>A0A0E9PB15</accession>
<keyword evidence="1" id="KW-0812">Transmembrane</keyword>
<evidence type="ECO:0000256" key="1">
    <source>
        <dbReference type="SAM" id="Phobius"/>
    </source>
</evidence>
<keyword evidence="1" id="KW-1133">Transmembrane helix</keyword>
<organism evidence="2">
    <name type="scientific">Anguilla anguilla</name>
    <name type="common">European freshwater eel</name>
    <name type="synonym">Muraena anguilla</name>
    <dbReference type="NCBI Taxonomy" id="7936"/>
    <lineage>
        <taxon>Eukaryota</taxon>
        <taxon>Metazoa</taxon>
        <taxon>Chordata</taxon>
        <taxon>Craniata</taxon>
        <taxon>Vertebrata</taxon>
        <taxon>Euteleostomi</taxon>
        <taxon>Actinopterygii</taxon>
        <taxon>Neopterygii</taxon>
        <taxon>Teleostei</taxon>
        <taxon>Anguilliformes</taxon>
        <taxon>Anguillidae</taxon>
        <taxon>Anguilla</taxon>
    </lineage>
</organism>
<reference evidence="2" key="1">
    <citation type="submission" date="2014-11" db="EMBL/GenBank/DDBJ databases">
        <authorList>
            <person name="Amaro Gonzalez C."/>
        </authorList>
    </citation>
    <scope>NUCLEOTIDE SEQUENCE</scope>
</reference>
<evidence type="ECO:0000313" key="2">
    <source>
        <dbReference type="EMBL" id="JAH01043.1"/>
    </source>
</evidence>